<proteinExistence type="predicted"/>
<keyword evidence="2" id="KW-1133">Transmembrane helix</keyword>
<organism evidence="4 5">
    <name type="scientific">Lentilactobacillus parabuchneri DSM 5707 = NBRC 107865</name>
    <dbReference type="NCBI Taxonomy" id="1423784"/>
    <lineage>
        <taxon>Bacteria</taxon>
        <taxon>Bacillati</taxon>
        <taxon>Bacillota</taxon>
        <taxon>Bacilli</taxon>
        <taxon>Lactobacillales</taxon>
        <taxon>Lactobacillaceae</taxon>
        <taxon>Lentilactobacillus</taxon>
    </lineage>
</organism>
<feature type="coiled-coil region" evidence="1">
    <location>
        <begin position="184"/>
        <end position="242"/>
    </location>
</feature>
<evidence type="ECO:0000256" key="1">
    <source>
        <dbReference type="SAM" id="Coils"/>
    </source>
</evidence>
<feature type="coiled-coil region" evidence="1">
    <location>
        <begin position="336"/>
        <end position="397"/>
    </location>
</feature>
<keyword evidence="1" id="KW-0175">Coiled coil</keyword>
<feature type="coiled-coil region" evidence="1">
    <location>
        <begin position="651"/>
        <end position="692"/>
    </location>
</feature>
<dbReference type="InterPro" id="IPR038734">
    <property type="entry name" value="YhaN_AAA"/>
</dbReference>
<comment type="caution">
    <text evidence="4">The sequence shown here is derived from an EMBL/GenBank/DDBJ whole genome shotgun (WGS) entry which is preliminary data.</text>
</comment>
<dbReference type="AlphaFoldDB" id="A0A0R1Z053"/>
<dbReference type="Pfam" id="PF13514">
    <property type="entry name" value="AAA_27"/>
    <property type="match status" value="1"/>
</dbReference>
<feature type="coiled-coil region" evidence="1">
    <location>
        <begin position="571"/>
        <end position="598"/>
    </location>
</feature>
<gene>
    <name evidence="4" type="ORF">FC51_GL000454</name>
</gene>
<sequence>MIIKALNIYGFGQWIDQQITIQDPLQVVYGPNEAGKSTIIAFIKGILFGFTDKKHSIHGQYQPKGNAPYGGEITFSANQHTYKIVRTGLKYGGTVKFYDLDNDTELTETDYQNLIGPIDRTTYDQLFYFGDVNQSEFYKMGRSELATRIQSIGVAGANDWMGLQDQLDKDSAGIYAPRGRTKEINVQIADYKKLESQVRDARDDFPHYQDLQQQLKESRDQLARLQEQRKTASDELGKNRQLQSLIPVVNQLAQLEGVNESKIRKGFSDDDHTDFNDLKLKLAAQANQLSEKQAEYAKRQAGISKTPGQAFYESHQERIDRLYGQLASQSNLGYQVETAQQQVAEAAKQLTDQSEAVAHNAKGEIPKALSADELNQVNDLLRTQQNLTDQINQSQKRRAHQPEQPQSHTGLIYYGIAGALLVAGVILSLFTSFGWIGFVLAIVAAGAGWYVAKQSQSVTPEAPVVDIDALNRQLSQVQQQLATISEQFGLAGIPEENWIGMQASLSQIATFQQTLLKRQAELNDKQTTYNQFIDQWQFAGDWLKFDRSKPSDALMTITQTVQRWQKLAAAYQQKQAQLATLQTTIQHLKDEQDALSKQKTAFLNDRKVQSDDEFEQVYKAQKRLVDQLKQKHIFEQQLAATKVQIPDQLDAKALDDLVVNQNQQVQTLSEQIDGLTQKVTQLNTEINGLIKNGQYYQLRQDLANKQTEIIDNVQRYVALKLGSQWIQAVLNIASKGRLPKTLTLAKRYFATLTNGAYKDIIFKNEISVVREDDVRFPVNELSTGTMEQLYLALIMSMAVGFSDQYPMPIMIDDGFVNFDQSRRHAANQMLKQVSEQTQVLYFTANLEREFDAGTVLDLGKL</sequence>
<keyword evidence="2" id="KW-0472">Membrane</keyword>
<reference evidence="4 5" key="1">
    <citation type="journal article" date="2015" name="Genome Announc.">
        <title>Expanding the biotechnology potential of lactobacilli through comparative genomics of 213 strains and associated genera.</title>
        <authorList>
            <person name="Sun Z."/>
            <person name="Harris H.M."/>
            <person name="McCann A."/>
            <person name="Guo C."/>
            <person name="Argimon S."/>
            <person name="Zhang W."/>
            <person name="Yang X."/>
            <person name="Jeffery I.B."/>
            <person name="Cooney J.C."/>
            <person name="Kagawa T.F."/>
            <person name="Liu W."/>
            <person name="Song Y."/>
            <person name="Salvetti E."/>
            <person name="Wrobel A."/>
            <person name="Rasinkangas P."/>
            <person name="Parkhill J."/>
            <person name="Rea M.C."/>
            <person name="O'Sullivan O."/>
            <person name="Ritari J."/>
            <person name="Douillard F.P."/>
            <person name="Paul Ross R."/>
            <person name="Yang R."/>
            <person name="Briner A.E."/>
            <person name="Felis G.E."/>
            <person name="de Vos W.M."/>
            <person name="Barrangou R."/>
            <person name="Klaenhammer T.R."/>
            <person name="Caufield P.W."/>
            <person name="Cui Y."/>
            <person name="Zhang H."/>
            <person name="O'Toole P.W."/>
        </authorList>
    </citation>
    <scope>NUCLEOTIDE SEQUENCE [LARGE SCALE GENOMIC DNA]</scope>
    <source>
        <strain evidence="4 5">DSM 5707</strain>
    </source>
</reference>
<evidence type="ECO:0000256" key="2">
    <source>
        <dbReference type="SAM" id="Phobius"/>
    </source>
</evidence>
<name>A0A0R1Z053_9LACO</name>
<feature type="transmembrane region" description="Helical" evidence="2">
    <location>
        <begin position="411"/>
        <end position="430"/>
    </location>
</feature>
<evidence type="ECO:0000259" key="3">
    <source>
        <dbReference type="Pfam" id="PF13514"/>
    </source>
</evidence>
<protein>
    <recommendedName>
        <fullName evidence="3">YhaN AAA domain-containing protein</fullName>
    </recommendedName>
</protein>
<evidence type="ECO:0000313" key="5">
    <source>
        <dbReference type="Proteomes" id="UP000051957"/>
    </source>
</evidence>
<dbReference type="PANTHER" id="PTHR41259">
    <property type="entry name" value="DOUBLE-STRAND BREAK REPAIR RAD50 ATPASE, PUTATIVE-RELATED"/>
    <property type="match status" value="1"/>
</dbReference>
<dbReference type="PANTHER" id="PTHR41259:SF1">
    <property type="entry name" value="DOUBLE-STRAND BREAK REPAIR RAD50 ATPASE, PUTATIVE-RELATED"/>
    <property type="match status" value="1"/>
</dbReference>
<dbReference type="Gene3D" id="3.40.50.300">
    <property type="entry name" value="P-loop containing nucleotide triphosphate hydrolases"/>
    <property type="match status" value="2"/>
</dbReference>
<accession>A0A0R1Z053</accession>
<dbReference type="GeneID" id="69803868"/>
<evidence type="ECO:0000313" key="4">
    <source>
        <dbReference type="EMBL" id="KRM47967.1"/>
    </source>
</evidence>
<feature type="domain" description="YhaN AAA" evidence="3">
    <location>
        <begin position="1"/>
        <end position="201"/>
    </location>
</feature>
<dbReference type="PATRIC" id="fig|1423784.4.peg.449"/>
<dbReference type="SUPFAM" id="SSF52540">
    <property type="entry name" value="P-loop containing nucleoside triphosphate hydrolases"/>
    <property type="match status" value="1"/>
</dbReference>
<dbReference type="RefSeq" id="WP_057910456.1">
    <property type="nucleotide sequence ID" value="NZ_AZGK01000001.1"/>
</dbReference>
<dbReference type="Proteomes" id="UP000051957">
    <property type="component" value="Unassembled WGS sequence"/>
</dbReference>
<dbReference type="InterPro" id="IPR027417">
    <property type="entry name" value="P-loop_NTPase"/>
</dbReference>
<dbReference type="EMBL" id="AZGK01000001">
    <property type="protein sequence ID" value="KRM47967.1"/>
    <property type="molecule type" value="Genomic_DNA"/>
</dbReference>
<keyword evidence="2" id="KW-0812">Transmembrane</keyword>
<feature type="transmembrane region" description="Helical" evidence="2">
    <location>
        <begin position="435"/>
        <end position="452"/>
    </location>
</feature>